<comment type="caution">
    <text evidence="1">The sequence shown here is derived from an EMBL/GenBank/DDBJ whole genome shotgun (WGS) entry which is preliminary data.</text>
</comment>
<dbReference type="AlphaFoldDB" id="A0A7W6H945"/>
<proteinExistence type="predicted"/>
<evidence type="ECO:0000313" key="2">
    <source>
        <dbReference type="Proteomes" id="UP000542776"/>
    </source>
</evidence>
<accession>A0A7W6H945</accession>
<dbReference type="RefSeq" id="WP_183202982.1">
    <property type="nucleotide sequence ID" value="NZ_JACIEK010000038.1"/>
</dbReference>
<protein>
    <submittedName>
        <fullName evidence="1">Uncharacterized protein</fullName>
    </submittedName>
</protein>
<name>A0A7W6H945_9HYPH</name>
<evidence type="ECO:0000313" key="1">
    <source>
        <dbReference type="EMBL" id="MBB4000894.1"/>
    </source>
</evidence>
<dbReference type="Proteomes" id="UP000542776">
    <property type="component" value="Unassembled WGS sequence"/>
</dbReference>
<sequence length="82" mass="9446">MTGIPDAPLLDPETAARIERENTTVGQYERLAGIGQTHEERRDFWMQFRHEDGNECIRLAMNECRRRIGLPQRPPPKAMGGR</sequence>
<organism evidence="1 2">
    <name type="scientific">Aureimonas pseudogalii</name>
    <dbReference type="NCBI Taxonomy" id="1744844"/>
    <lineage>
        <taxon>Bacteria</taxon>
        <taxon>Pseudomonadati</taxon>
        <taxon>Pseudomonadota</taxon>
        <taxon>Alphaproteobacteria</taxon>
        <taxon>Hyphomicrobiales</taxon>
        <taxon>Aurantimonadaceae</taxon>
        <taxon>Aureimonas</taxon>
    </lineage>
</organism>
<dbReference type="EMBL" id="JACIEK010000038">
    <property type="protein sequence ID" value="MBB4000894.1"/>
    <property type="molecule type" value="Genomic_DNA"/>
</dbReference>
<gene>
    <name evidence="1" type="ORF">GGR04_004775</name>
</gene>
<keyword evidence="2" id="KW-1185">Reference proteome</keyword>
<reference evidence="1 2" key="1">
    <citation type="submission" date="2020-08" db="EMBL/GenBank/DDBJ databases">
        <title>Genomic Encyclopedia of Type Strains, Phase IV (KMG-IV): sequencing the most valuable type-strain genomes for metagenomic binning, comparative biology and taxonomic classification.</title>
        <authorList>
            <person name="Goeker M."/>
        </authorList>
    </citation>
    <scope>NUCLEOTIDE SEQUENCE [LARGE SCALE GENOMIC DNA]</scope>
    <source>
        <strain evidence="1 2">DSM 102238</strain>
    </source>
</reference>